<dbReference type="InterPro" id="IPR032466">
    <property type="entry name" value="Metal_Hydrolase"/>
</dbReference>
<accession>A0A5D3G1M3</accession>
<dbReference type="Proteomes" id="UP000323505">
    <property type="component" value="Unassembled WGS sequence"/>
</dbReference>
<dbReference type="GO" id="GO:0046872">
    <property type="term" value="F:metal ion binding"/>
    <property type="evidence" value="ECO:0007669"/>
    <property type="project" value="UniProtKB-KW"/>
</dbReference>
<dbReference type="RefSeq" id="WP_148758008.1">
    <property type="nucleotide sequence ID" value="NZ_VSRQ01000001.1"/>
</dbReference>
<evidence type="ECO:0000256" key="1">
    <source>
        <dbReference type="ARBA" id="ARBA00001947"/>
    </source>
</evidence>
<dbReference type="InterPro" id="IPR006330">
    <property type="entry name" value="Ado/ade_deaminase"/>
</dbReference>
<proteinExistence type="inferred from homology"/>
<organism evidence="8 9">
    <name type="scientific">Actinomadura decatromicini</name>
    <dbReference type="NCBI Taxonomy" id="2604572"/>
    <lineage>
        <taxon>Bacteria</taxon>
        <taxon>Bacillati</taxon>
        <taxon>Actinomycetota</taxon>
        <taxon>Actinomycetes</taxon>
        <taxon>Streptosporangiales</taxon>
        <taxon>Thermomonosporaceae</taxon>
        <taxon>Actinomadura</taxon>
    </lineage>
</organism>
<evidence type="ECO:0000256" key="4">
    <source>
        <dbReference type="ARBA" id="ARBA00022723"/>
    </source>
</evidence>
<dbReference type="EC" id="3.5.4.4" evidence="3"/>
<reference evidence="8 9" key="1">
    <citation type="submission" date="2019-08" db="EMBL/GenBank/DDBJ databases">
        <title>Actinomadura sp. nov. CYP1-5 isolated from mountain soil.</title>
        <authorList>
            <person name="Songsumanus A."/>
            <person name="Kuncharoen N."/>
            <person name="Kudo T."/>
            <person name="Yuki M."/>
            <person name="Igarashi Y."/>
            <person name="Tanasupawat S."/>
        </authorList>
    </citation>
    <scope>NUCLEOTIDE SEQUENCE [LARGE SCALE GENOMIC DNA]</scope>
    <source>
        <strain evidence="8 9">CYP1-5</strain>
    </source>
</reference>
<evidence type="ECO:0000256" key="3">
    <source>
        <dbReference type="ARBA" id="ARBA00012784"/>
    </source>
</evidence>
<dbReference type="InterPro" id="IPR001365">
    <property type="entry name" value="A_deaminase_dom"/>
</dbReference>
<evidence type="ECO:0000313" key="9">
    <source>
        <dbReference type="Proteomes" id="UP000323505"/>
    </source>
</evidence>
<dbReference type="PANTHER" id="PTHR11409">
    <property type="entry name" value="ADENOSINE DEAMINASE"/>
    <property type="match status" value="1"/>
</dbReference>
<feature type="domain" description="Adenosine deaminase" evidence="7">
    <location>
        <begin position="24"/>
        <end position="362"/>
    </location>
</feature>
<comment type="caution">
    <text evidence="8">The sequence shown here is derived from an EMBL/GenBank/DDBJ whole genome shotgun (WGS) entry which is preliminary data.</text>
</comment>
<dbReference type="GO" id="GO:0046103">
    <property type="term" value="P:inosine biosynthetic process"/>
    <property type="evidence" value="ECO:0007669"/>
    <property type="project" value="TreeGrafter"/>
</dbReference>
<dbReference type="EMBL" id="VSRQ01000001">
    <property type="protein sequence ID" value="TYK53425.1"/>
    <property type="molecule type" value="Genomic_DNA"/>
</dbReference>
<evidence type="ECO:0000259" key="7">
    <source>
        <dbReference type="Pfam" id="PF00962"/>
    </source>
</evidence>
<keyword evidence="9" id="KW-1185">Reference proteome</keyword>
<comment type="cofactor">
    <cofactor evidence="1">
        <name>Zn(2+)</name>
        <dbReference type="ChEBI" id="CHEBI:29105"/>
    </cofactor>
</comment>
<evidence type="ECO:0000256" key="2">
    <source>
        <dbReference type="ARBA" id="ARBA00006676"/>
    </source>
</evidence>
<keyword evidence="5 8" id="KW-0378">Hydrolase</keyword>
<evidence type="ECO:0000313" key="8">
    <source>
        <dbReference type="EMBL" id="TYK53425.1"/>
    </source>
</evidence>
<gene>
    <name evidence="8" type="primary">add</name>
    <name evidence="8" type="ORF">FXF68_06945</name>
</gene>
<dbReference type="SUPFAM" id="SSF51556">
    <property type="entry name" value="Metallo-dependent hydrolases"/>
    <property type="match status" value="1"/>
</dbReference>
<dbReference type="GO" id="GO:0004000">
    <property type="term" value="F:adenosine deaminase activity"/>
    <property type="evidence" value="ECO:0007669"/>
    <property type="project" value="TreeGrafter"/>
</dbReference>
<keyword evidence="6" id="KW-0862">Zinc</keyword>
<dbReference type="AlphaFoldDB" id="A0A5D3G1M3"/>
<evidence type="ECO:0000256" key="5">
    <source>
        <dbReference type="ARBA" id="ARBA00022801"/>
    </source>
</evidence>
<dbReference type="Gene3D" id="3.20.20.140">
    <property type="entry name" value="Metal-dependent hydrolases"/>
    <property type="match status" value="1"/>
</dbReference>
<dbReference type="NCBIfam" id="TIGR01430">
    <property type="entry name" value="aden_deam"/>
    <property type="match status" value="1"/>
</dbReference>
<keyword evidence="4" id="KW-0479">Metal-binding</keyword>
<dbReference type="GO" id="GO:0006154">
    <property type="term" value="P:adenosine catabolic process"/>
    <property type="evidence" value="ECO:0007669"/>
    <property type="project" value="TreeGrafter"/>
</dbReference>
<name>A0A5D3G1M3_9ACTN</name>
<comment type="similarity">
    <text evidence="2">Belongs to the metallo-dependent hydrolases superfamily. Adenosine and AMP deaminases family.</text>
</comment>
<sequence>MRTKSPDDEHDPSTLSPDWIRALPKVLLHDHLDGGVRPETVIDLAAEAGVALPVRGARPLAQWFADNADSGSLATYLRGFRYTYGLMQNAAAVERVAYEAVADLAADGVAYAELRIAPQLHTEAGLTMLGALRAAEAGLRAGADHARAAGTHIDVRLIACVERDLPIDEAAMDAFITAWKLGLIVGVDLVGPELGHPAAAHTRQFERAFQAGVPATIHAGEADGTESIRQAIELLHARRIGHGVALGDEVPEGAEPADGSVAKLVRDRGITVECCPTSNVHTGGAATVDAHPILRMARCGINATVNTDNRLMSRTSLSQETALLATALGAGPDEIRDFHVRAAEAAFLPPAERRRLATRIAQFDDGNDALST</sequence>
<dbReference type="PANTHER" id="PTHR11409:SF43">
    <property type="entry name" value="ADENOSINE DEAMINASE"/>
    <property type="match status" value="1"/>
</dbReference>
<dbReference type="Pfam" id="PF00962">
    <property type="entry name" value="A_deaminase"/>
    <property type="match status" value="1"/>
</dbReference>
<protein>
    <recommendedName>
        <fullName evidence="3">adenosine deaminase</fullName>
        <ecNumber evidence="3">3.5.4.4</ecNumber>
    </recommendedName>
</protein>
<evidence type="ECO:0000256" key="6">
    <source>
        <dbReference type="ARBA" id="ARBA00022833"/>
    </source>
</evidence>
<dbReference type="GO" id="GO:0005829">
    <property type="term" value="C:cytosol"/>
    <property type="evidence" value="ECO:0007669"/>
    <property type="project" value="TreeGrafter"/>
</dbReference>
<dbReference type="GO" id="GO:0043103">
    <property type="term" value="P:hypoxanthine salvage"/>
    <property type="evidence" value="ECO:0007669"/>
    <property type="project" value="TreeGrafter"/>
</dbReference>